<feature type="transmembrane region" description="Helical" evidence="8">
    <location>
        <begin position="418"/>
        <end position="443"/>
    </location>
</feature>
<feature type="transmembrane region" description="Helical" evidence="8">
    <location>
        <begin position="535"/>
        <end position="555"/>
    </location>
</feature>
<evidence type="ECO:0000259" key="9">
    <source>
        <dbReference type="PROSITE" id="PS50850"/>
    </source>
</evidence>
<gene>
    <name evidence="10" type="ORF">CcCBS67573_g00928</name>
</gene>
<dbReference type="GO" id="GO:0022857">
    <property type="term" value="F:transmembrane transporter activity"/>
    <property type="evidence" value="ECO:0007669"/>
    <property type="project" value="InterPro"/>
</dbReference>
<keyword evidence="4" id="KW-1003">Cell membrane</keyword>
<feature type="transmembrane region" description="Helical" evidence="8">
    <location>
        <begin position="97"/>
        <end position="116"/>
    </location>
</feature>
<keyword evidence="6 8" id="KW-1133">Transmembrane helix</keyword>
<reference evidence="10 11" key="1">
    <citation type="journal article" date="2019" name="Sci. Rep.">
        <title>Comparative genomics of chytrid fungi reveal insights into the obligate biotrophic and pathogenic lifestyle of Synchytrium endobioticum.</title>
        <authorList>
            <person name="van de Vossenberg B.T.L.H."/>
            <person name="Warris S."/>
            <person name="Nguyen H.D.T."/>
            <person name="van Gent-Pelzer M.P.E."/>
            <person name="Joly D.L."/>
            <person name="van de Geest H.C."/>
            <person name="Bonants P.J.M."/>
            <person name="Smith D.S."/>
            <person name="Levesque C.A."/>
            <person name="van der Lee T.A.J."/>
        </authorList>
    </citation>
    <scope>NUCLEOTIDE SEQUENCE [LARGE SCALE GENOMIC DNA]</scope>
    <source>
        <strain evidence="10 11">CBS 675.73</strain>
    </source>
</reference>
<dbReference type="GO" id="GO:0005886">
    <property type="term" value="C:plasma membrane"/>
    <property type="evidence" value="ECO:0007669"/>
    <property type="project" value="UniProtKB-SubCell"/>
</dbReference>
<feature type="transmembrane region" description="Helical" evidence="8">
    <location>
        <begin position="286"/>
        <end position="303"/>
    </location>
</feature>
<dbReference type="InterPro" id="IPR011701">
    <property type="entry name" value="MFS"/>
</dbReference>
<evidence type="ECO:0000313" key="11">
    <source>
        <dbReference type="Proteomes" id="UP000320333"/>
    </source>
</evidence>
<name>A0A507FMY4_9FUNG</name>
<feature type="domain" description="Major facilitator superfamily (MFS) profile" evidence="9">
    <location>
        <begin position="63"/>
        <end position="508"/>
    </location>
</feature>
<dbReference type="STRING" id="246404.A0A507FMY4"/>
<organism evidence="10 11">
    <name type="scientific">Chytriomyces confervae</name>
    <dbReference type="NCBI Taxonomy" id="246404"/>
    <lineage>
        <taxon>Eukaryota</taxon>
        <taxon>Fungi</taxon>
        <taxon>Fungi incertae sedis</taxon>
        <taxon>Chytridiomycota</taxon>
        <taxon>Chytridiomycota incertae sedis</taxon>
        <taxon>Chytridiomycetes</taxon>
        <taxon>Chytridiales</taxon>
        <taxon>Chytriomycetaceae</taxon>
        <taxon>Chytriomyces</taxon>
    </lineage>
</organism>
<dbReference type="Gene3D" id="1.20.1250.20">
    <property type="entry name" value="MFS general substrate transporter like domains"/>
    <property type="match status" value="1"/>
</dbReference>
<feature type="transmembrane region" description="Helical" evidence="8">
    <location>
        <begin position="60"/>
        <end position="85"/>
    </location>
</feature>
<dbReference type="NCBIfam" id="TIGR00711">
    <property type="entry name" value="efflux_EmrB"/>
    <property type="match status" value="1"/>
</dbReference>
<keyword evidence="3" id="KW-0813">Transport</keyword>
<evidence type="ECO:0000256" key="3">
    <source>
        <dbReference type="ARBA" id="ARBA00022448"/>
    </source>
</evidence>
<feature type="transmembrane region" description="Helical" evidence="8">
    <location>
        <begin position="455"/>
        <end position="474"/>
    </location>
</feature>
<dbReference type="PANTHER" id="PTHR23501">
    <property type="entry name" value="MAJOR FACILITATOR SUPERFAMILY"/>
    <property type="match status" value="1"/>
</dbReference>
<proteinExistence type="inferred from homology"/>
<dbReference type="SUPFAM" id="SSF103473">
    <property type="entry name" value="MFS general substrate transporter"/>
    <property type="match status" value="1"/>
</dbReference>
<evidence type="ECO:0000256" key="8">
    <source>
        <dbReference type="SAM" id="Phobius"/>
    </source>
</evidence>
<evidence type="ECO:0000313" key="10">
    <source>
        <dbReference type="EMBL" id="TPX77791.1"/>
    </source>
</evidence>
<dbReference type="CDD" id="cd17502">
    <property type="entry name" value="MFS_Azr1_MDR_like"/>
    <property type="match status" value="1"/>
</dbReference>
<evidence type="ECO:0000256" key="4">
    <source>
        <dbReference type="ARBA" id="ARBA00022475"/>
    </source>
</evidence>
<dbReference type="PANTHER" id="PTHR23501:SF198">
    <property type="entry name" value="AZOLE RESISTANCE PROTEIN 1-RELATED"/>
    <property type="match status" value="1"/>
</dbReference>
<sequence length="569" mass="60120">MAESSEHGAQKVVVLEDLTPATTTPIAAAATPAAGTDAVVQHSEVAEDAKPANDLTRTEFILVFIGLMLAVFLAALDQTIVAVALQAIASEFNSLSQINWIATGYFLTATAFIPVYGQLADIFGRKSVFLVAITIFEIGSLLCGVATNMDMLIAARAIAGLGGSGIFSLVIIIISDLTTVRDRGNYLGIIGACFGLASVAGPLLGGVFVDHVSWRWVFYINLPIGAITIAAVVFCLRLKSEASKDLMGSFKKIDWLGTFLLVTCVICLLIPIQGGGSQYEWNSPTVIALFAVGAVLLAAFIYVEGWVATNPVLTFALFKNKLAVAVFATTFFLGCAFFILVFYAPLWFQVVLGSTATQAGIHTIPIIAGLVVLSIVSGVVATTTGLFWPFLPVSSVVIAIGAFLMTRLKEDAPLWQQIIFLLVTGAGIGGAIQTCLIAAQVSVPPEMLSVVTSTTNFFQTIGAVIGLAICSSLFNNKLPTNIQNAFIEFGAQLPPGVPPAVFFADPSAIHNPLLVVDGSPLQKALIRGYLDTLSFLFYLPIGFAGLMFITCLFVTKARLPKGTEIAMGA</sequence>
<feature type="transmembrane region" description="Helical" evidence="8">
    <location>
        <begin position="387"/>
        <end position="406"/>
    </location>
</feature>
<evidence type="ECO:0000256" key="7">
    <source>
        <dbReference type="ARBA" id="ARBA00023136"/>
    </source>
</evidence>
<keyword evidence="7 8" id="KW-0472">Membrane</keyword>
<dbReference type="PRINTS" id="PR01036">
    <property type="entry name" value="TCRTETB"/>
</dbReference>
<feature type="transmembrane region" description="Helical" evidence="8">
    <location>
        <begin position="216"/>
        <end position="236"/>
    </location>
</feature>
<keyword evidence="5 8" id="KW-0812">Transmembrane</keyword>
<dbReference type="Gene3D" id="1.20.1720.10">
    <property type="entry name" value="Multidrug resistance protein D"/>
    <property type="match status" value="1"/>
</dbReference>
<dbReference type="InterPro" id="IPR036259">
    <property type="entry name" value="MFS_trans_sf"/>
</dbReference>
<comment type="subcellular location">
    <subcellularLocation>
        <location evidence="1">Cell membrane</location>
        <topology evidence="1">Multi-pass membrane protein</topology>
    </subcellularLocation>
</comment>
<evidence type="ECO:0000256" key="2">
    <source>
        <dbReference type="ARBA" id="ARBA00008335"/>
    </source>
</evidence>
<keyword evidence="11" id="KW-1185">Reference proteome</keyword>
<feature type="transmembrane region" description="Helical" evidence="8">
    <location>
        <begin position="128"/>
        <end position="147"/>
    </location>
</feature>
<feature type="transmembrane region" description="Helical" evidence="8">
    <location>
        <begin position="324"/>
        <end position="348"/>
    </location>
</feature>
<comment type="similarity">
    <text evidence="2">Belongs to the major facilitator superfamily.</text>
</comment>
<feature type="transmembrane region" description="Helical" evidence="8">
    <location>
        <begin position="153"/>
        <end position="174"/>
    </location>
</feature>
<feature type="transmembrane region" description="Helical" evidence="8">
    <location>
        <begin position="186"/>
        <end position="204"/>
    </location>
</feature>
<protein>
    <recommendedName>
        <fullName evidence="9">Major facilitator superfamily (MFS) profile domain-containing protein</fullName>
    </recommendedName>
</protein>
<dbReference type="OrthoDB" id="2147446at2759"/>
<dbReference type="FunFam" id="1.20.1720.10:FF:000013">
    <property type="entry name" value="Related to multidrug resistance proteins"/>
    <property type="match status" value="1"/>
</dbReference>
<feature type="transmembrane region" description="Helical" evidence="8">
    <location>
        <begin position="256"/>
        <end position="274"/>
    </location>
</feature>
<dbReference type="Pfam" id="PF07690">
    <property type="entry name" value="MFS_1"/>
    <property type="match status" value="1"/>
</dbReference>
<evidence type="ECO:0000256" key="1">
    <source>
        <dbReference type="ARBA" id="ARBA00004651"/>
    </source>
</evidence>
<dbReference type="InterPro" id="IPR020846">
    <property type="entry name" value="MFS_dom"/>
</dbReference>
<dbReference type="InterPro" id="IPR004638">
    <property type="entry name" value="EmrB-like"/>
</dbReference>
<comment type="caution">
    <text evidence="10">The sequence shown here is derived from an EMBL/GenBank/DDBJ whole genome shotgun (WGS) entry which is preliminary data.</text>
</comment>
<dbReference type="AlphaFoldDB" id="A0A507FMY4"/>
<feature type="transmembrane region" description="Helical" evidence="8">
    <location>
        <begin position="360"/>
        <end position="380"/>
    </location>
</feature>
<evidence type="ECO:0000256" key="6">
    <source>
        <dbReference type="ARBA" id="ARBA00022989"/>
    </source>
</evidence>
<dbReference type="EMBL" id="QEAP01000014">
    <property type="protein sequence ID" value="TPX77791.1"/>
    <property type="molecule type" value="Genomic_DNA"/>
</dbReference>
<dbReference type="Proteomes" id="UP000320333">
    <property type="component" value="Unassembled WGS sequence"/>
</dbReference>
<dbReference type="PROSITE" id="PS50850">
    <property type="entry name" value="MFS"/>
    <property type="match status" value="1"/>
</dbReference>
<accession>A0A507FMY4</accession>
<evidence type="ECO:0000256" key="5">
    <source>
        <dbReference type="ARBA" id="ARBA00022692"/>
    </source>
</evidence>